<proteinExistence type="predicted"/>
<dbReference type="Proteomes" id="UP000297604">
    <property type="component" value="Unassembled WGS sequence"/>
</dbReference>
<keyword evidence="2" id="KW-1185">Reference proteome</keyword>
<protein>
    <submittedName>
        <fullName evidence="1">SDR family oxidoreductase</fullName>
    </submittedName>
</protein>
<evidence type="ECO:0000313" key="1">
    <source>
        <dbReference type="EMBL" id="TFC17294.1"/>
    </source>
</evidence>
<dbReference type="Pfam" id="PF13561">
    <property type="entry name" value="adh_short_C2"/>
    <property type="match status" value="1"/>
</dbReference>
<dbReference type="InterPro" id="IPR036291">
    <property type="entry name" value="NAD(P)-bd_dom_sf"/>
</dbReference>
<accession>A0ABY2IIK4</accession>
<sequence>MGIRLAEKTVVVTGSASELAEMGAGDSRFDSMAGDILMGRPAAPEDIVPTAVFLAASDSDCITGQVIPVEGGMNLV</sequence>
<evidence type="ECO:0000313" key="2">
    <source>
        <dbReference type="Proteomes" id="UP000297604"/>
    </source>
</evidence>
<dbReference type="RefSeq" id="WP_134449130.1">
    <property type="nucleotide sequence ID" value="NZ_SOFS01000043.1"/>
</dbReference>
<dbReference type="InterPro" id="IPR002347">
    <property type="entry name" value="SDR_fam"/>
</dbReference>
<dbReference type="Gene3D" id="3.40.50.720">
    <property type="entry name" value="NAD(P)-binding Rossmann-like Domain"/>
    <property type="match status" value="1"/>
</dbReference>
<reference evidence="1 2" key="1">
    <citation type="submission" date="2019-03" db="EMBL/GenBank/DDBJ databases">
        <title>Genomics of glacier-inhabiting Cryobacterium strains.</title>
        <authorList>
            <person name="Liu Q."/>
            <person name="Xin Y.-H."/>
        </authorList>
    </citation>
    <scope>NUCLEOTIDE SEQUENCE [LARGE SCALE GENOMIC DNA]</scope>
    <source>
        <strain evidence="1 2">MDB1-5</strain>
    </source>
</reference>
<organism evidence="1 2">
    <name type="scientific">Cryobacterium glucosi</name>
    <dbReference type="NCBI Taxonomy" id="1259175"/>
    <lineage>
        <taxon>Bacteria</taxon>
        <taxon>Bacillati</taxon>
        <taxon>Actinomycetota</taxon>
        <taxon>Actinomycetes</taxon>
        <taxon>Micrococcales</taxon>
        <taxon>Microbacteriaceae</taxon>
        <taxon>Cryobacterium</taxon>
    </lineage>
</organism>
<comment type="caution">
    <text evidence="1">The sequence shown here is derived from an EMBL/GenBank/DDBJ whole genome shotgun (WGS) entry which is preliminary data.</text>
</comment>
<dbReference type="SUPFAM" id="SSF51735">
    <property type="entry name" value="NAD(P)-binding Rossmann-fold domains"/>
    <property type="match status" value="1"/>
</dbReference>
<gene>
    <name evidence="1" type="ORF">E3O46_16800</name>
</gene>
<dbReference type="EMBL" id="SOFS01000043">
    <property type="protein sequence ID" value="TFC17294.1"/>
    <property type="molecule type" value="Genomic_DNA"/>
</dbReference>
<name>A0ABY2IIK4_9MICO</name>